<dbReference type="AlphaFoldDB" id="A0A4T0UP60"/>
<protein>
    <submittedName>
        <fullName evidence="2">Uncharacterized protein</fullName>
    </submittedName>
</protein>
<evidence type="ECO:0000313" key="2">
    <source>
        <dbReference type="EMBL" id="TIC80321.1"/>
    </source>
</evidence>
<dbReference type="RefSeq" id="WP_136554601.1">
    <property type="nucleotide sequence ID" value="NZ_STGJ01000014.1"/>
</dbReference>
<keyword evidence="1" id="KW-0175">Coiled coil</keyword>
<sequence>MVRSKAVKPEAVQASEHAEKLTQQMFGLPKIYCQDSGNVLRRLYTKVGGINAAMENIAGTLSEQMLRMLEASAKRQPGPWTTYGNRQGGTPLHILALPFIGWGNALIAQAIEGTLLLNSQCMTEGCPEGDSPGDRLARVYPVHKMILLHQLGYLGDDGSVDQAMPCLSFDDVRDDLEYLASRTALLYRSRGIAEALAVDAVEWPYRVRAAAVAAKTFHGWGQASEAEQDRALALAWAVLLCGRGETASQGFPGVESLLESVVAAPMAGLAEMFCIGAGRDVVLARVEEAFEMPQEKARTLPALIAKAQSGSGEAQVAAAAAPEAVRSKAWPSAELVGLIDPVFPLYLPPNVLPGEAASIPAVDARLFELYGVNPVLALEHLASRVALHLLQADRCPDLGLLVSGEEKILPLAMVPERIRPYGGRTQSATLAAENLFVQQSAHPLLERIKARLLANSRSLFADFVLRVARFRLVCLLGQVTPSLAMPSSICDGDLQDFFAALDACHAGQRFEALDFLEHSDAAVNWHAAFDDLADRSRALGQLHADQQVIGDAALAVREMGTALVSQLSSLLVDPELADMARLEQELRAFSGAAAKLGVPDADILPWREHWQTEEVAAQLVCLATTVRLSKEKIQQVEGIPAQVERLIREAEALWRQMPGWCAEAPAAVEPGLPREQAPVVLKQGVDPARHDRALDRVDALEVELEKSRNKVRLLEQQKERLIAAKLSPTPVRAVLDSETLAETLLIARPCQTADGVLDLAQDVCGSELVITESGLRSAQDFARHDFNARRLLTVLLKLSREVLPEIGAGHAPLQRVFGSSYKPHESEVTGNNQAMRSERMFALRKGDKPVYCAEHISVGRFMRVYFKIDAGSVYIVYCGEHLEVASSN</sequence>
<comment type="caution">
    <text evidence="2">The sequence shown here is derived from an EMBL/GenBank/DDBJ whole genome shotgun (WGS) entry which is preliminary data.</text>
</comment>
<reference evidence="2 3" key="1">
    <citation type="submission" date="2019-04" db="EMBL/GenBank/DDBJ databases">
        <title>Crenobacter sp. nov.</title>
        <authorList>
            <person name="Shi S."/>
        </authorList>
    </citation>
    <scope>NUCLEOTIDE SEQUENCE [LARGE SCALE GENOMIC DNA]</scope>
    <source>
        <strain evidence="2 3">GY 70310</strain>
    </source>
</reference>
<accession>A0A4T0UP60</accession>
<keyword evidence="3" id="KW-1185">Reference proteome</keyword>
<organism evidence="2 3">
    <name type="scientific">Crenobacter intestini</name>
    <dbReference type="NCBI Taxonomy" id="2563443"/>
    <lineage>
        <taxon>Bacteria</taxon>
        <taxon>Pseudomonadati</taxon>
        <taxon>Pseudomonadota</taxon>
        <taxon>Betaproteobacteria</taxon>
        <taxon>Neisseriales</taxon>
        <taxon>Neisseriaceae</taxon>
        <taxon>Crenobacter</taxon>
    </lineage>
</organism>
<feature type="coiled-coil region" evidence="1">
    <location>
        <begin position="690"/>
        <end position="724"/>
    </location>
</feature>
<dbReference type="OrthoDB" id="546861at2"/>
<gene>
    <name evidence="2" type="ORF">E5K04_12510</name>
</gene>
<name>A0A4T0UP60_9NEIS</name>
<dbReference type="EMBL" id="STGJ01000014">
    <property type="protein sequence ID" value="TIC80321.1"/>
    <property type="molecule type" value="Genomic_DNA"/>
</dbReference>
<proteinExistence type="predicted"/>
<evidence type="ECO:0000313" key="3">
    <source>
        <dbReference type="Proteomes" id="UP000308891"/>
    </source>
</evidence>
<dbReference type="Proteomes" id="UP000308891">
    <property type="component" value="Unassembled WGS sequence"/>
</dbReference>
<evidence type="ECO:0000256" key="1">
    <source>
        <dbReference type="SAM" id="Coils"/>
    </source>
</evidence>